<dbReference type="HOGENOM" id="CLU_012893_16_0_3"/>
<feature type="transmembrane region" description="Helical" evidence="6">
    <location>
        <begin position="358"/>
        <end position="380"/>
    </location>
</feature>
<keyword evidence="5 6" id="KW-0472">Membrane</keyword>
<feature type="transmembrane region" description="Helical" evidence="6">
    <location>
        <begin position="240"/>
        <end position="260"/>
    </location>
</feature>
<dbReference type="PANTHER" id="PTHR42893">
    <property type="entry name" value="PROTEIN DETOXIFICATION 44, CHLOROPLASTIC-RELATED"/>
    <property type="match status" value="1"/>
</dbReference>
<evidence type="ECO:0000256" key="5">
    <source>
        <dbReference type="ARBA" id="ARBA00023136"/>
    </source>
</evidence>
<name>B0C9Y1_ACAM1</name>
<dbReference type="NCBIfam" id="NF041358">
    <property type="entry name" value="GntT_guanitoxin"/>
    <property type="match status" value="1"/>
</dbReference>
<sequence length="449" mass="48918">MGLSIPAHYRSFLPRFYQLAVVSALSNMMVPLAGLFDTAFLGHLDDIRHLAGVILGSVLFDYLYRILKFFRNSTNAITAQAEGEKNHQEVLLAGLRSSMVAIAVAILILILQYPLQRLGFAVLSGSPEIEAAGLDYFNARIWGAPAVLLNFVLIGWFLGREMNRIVLIISLVGNGSNVLLDYLMINRWGWDSMGAGLATALSQYLALGVALVAVVSSIEWARVPAALKQVWDVAAFKSTLLLKGNILIRFVALISAYAIFTNLSTTLGTTILAENGLMLQIAFLSQFTVNGVGLTTQTLVGNFKGKGESELMMPILYTSIVHGLLISLPFAVLSVLFPVTVFGLLTSHTEVSYSIHTYVIWLVPLLSLTAVAFVLEGYFIGLKEGAILRNSALTALGIGYAPIAIAGWYYQSNHLLWTSLTVYMATLTLSLSLQILKNQQNFQSSLSQT</sequence>
<evidence type="ECO:0000256" key="1">
    <source>
        <dbReference type="ARBA" id="ARBA00004141"/>
    </source>
</evidence>
<evidence type="ECO:0000256" key="4">
    <source>
        <dbReference type="ARBA" id="ARBA00022989"/>
    </source>
</evidence>
<evidence type="ECO:0000313" key="8">
    <source>
        <dbReference type="Proteomes" id="UP000000268"/>
    </source>
</evidence>
<dbReference type="InterPro" id="IPR044644">
    <property type="entry name" value="DinF-like"/>
</dbReference>
<evidence type="ECO:0000256" key="3">
    <source>
        <dbReference type="ARBA" id="ARBA00022692"/>
    </source>
</evidence>
<gene>
    <name evidence="7" type="primary">dinF</name>
    <name evidence="7" type="ordered locus">AM1_0362</name>
</gene>
<proteinExistence type="inferred from homology"/>
<organism evidence="7 8">
    <name type="scientific">Acaryochloris marina (strain MBIC 11017)</name>
    <dbReference type="NCBI Taxonomy" id="329726"/>
    <lineage>
        <taxon>Bacteria</taxon>
        <taxon>Bacillati</taxon>
        <taxon>Cyanobacteriota</taxon>
        <taxon>Cyanophyceae</taxon>
        <taxon>Acaryochloridales</taxon>
        <taxon>Acaryochloridaceae</taxon>
        <taxon>Acaryochloris</taxon>
    </lineage>
</organism>
<feature type="transmembrane region" description="Helical" evidence="6">
    <location>
        <begin position="141"/>
        <end position="158"/>
    </location>
</feature>
<comment type="similarity">
    <text evidence="2">Belongs to the multi antimicrobial extrusion (MATE) (TC 2.A.66.1) family.</text>
</comment>
<dbReference type="eggNOG" id="COG0534">
    <property type="taxonomic scope" value="Bacteria"/>
</dbReference>
<dbReference type="EMBL" id="CP000828">
    <property type="protein sequence ID" value="ABW25421.1"/>
    <property type="molecule type" value="Genomic_DNA"/>
</dbReference>
<reference evidence="7 8" key="1">
    <citation type="journal article" date="2008" name="Proc. Natl. Acad. Sci. U.S.A.">
        <title>Niche adaptation and genome expansion in the chlorophyll d-producing cyanobacterium Acaryochloris marina.</title>
        <authorList>
            <person name="Swingley W.D."/>
            <person name="Chen M."/>
            <person name="Cheung P.C."/>
            <person name="Conrad A.L."/>
            <person name="Dejesa L.C."/>
            <person name="Hao J."/>
            <person name="Honchak B.M."/>
            <person name="Karbach L.E."/>
            <person name="Kurdoglu A."/>
            <person name="Lahiri S."/>
            <person name="Mastrian S.D."/>
            <person name="Miyashita H."/>
            <person name="Page L."/>
            <person name="Ramakrishna P."/>
            <person name="Satoh S."/>
            <person name="Sattley W.M."/>
            <person name="Shimada Y."/>
            <person name="Taylor H.L."/>
            <person name="Tomo T."/>
            <person name="Tsuchiya T."/>
            <person name="Wang Z.T."/>
            <person name="Raymond J."/>
            <person name="Mimuro M."/>
            <person name="Blankenship R.E."/>
            <person name="Touchman J.W."/>
        </authorList>
    </citation>
    <scope>NUCLEOTIDE SEQUENCE [LARGE SCALE GENOMIC DNA]</scope>
    <source>
        <strain evidence="8">MBIC 11017</strain>
    </source>
</reference>
<keyword evidence="4 6" id="KW-1133">Transmembrane helix</keyword>
<feature type="transmembrane region" description="Helical" evidence="6">
    <location>
        <begin position="165"/>
        <end position="185"/>
    </location>
</feature>
<comment type="subcellular location">
    <subcellularLocation>
        <location evidence="1">Membrane</location>
        <topology evidence="1">Multi-pass membrane protein</topology>
    </subcellularLocation>
</comment>
<dbReference type="KEGG" id="amr:AM1_0362"/>
<feature type="transmembrane region" description="Helical" evidence="6">
    <location>
        <begin position="416"/>
        <end position="436"/>
    </location>
</feature>
<feature type="transmembrane region" description="Helical" evidence="6">
    <location>
        <begin position="47"/>
        <end position="64"/>
    </location>
</feature>
<protein>
    <submittedName>
        <fullName evidence="7">DNA-damage-inducible protein, putative</fullName>
    </submittedName>
</protein>
<dbReference type="Pfam" id="PF01554">
    <property type="entry name" value="MatE"/>
    <property type="match status" value="2"/>
</dbReference>
<dbReference type="Proteomes" id="UP000000268">
    <property type="component" value="Chromosome"/>
</dbReference>
<feature type="transmembrane region" description="Helical" evidence="6">
    <location>
        <begin position="12"/>
        <end position="35"/>
    </location>
</feature>
<evidence type="ECO:0000313" key="7">
    <source>
        <dbReference type="EMBL" id="ABW25421.1"/>
    </source>
</evidence>
<feature type="transmembrane region" description="Helical" evidence="6">
    <location>
        <begin position="90"/>
        <end position="113"/>
    </location>
</feature>
<dbReference type="STRING" id="329726.AM1_0362"/>
<accession>B0C9Y1</accession>
<feature type="transmembrane region" description="Helical" evidence="6">
    <location>
        <begin position="392"/>
        <end position="410"/>
    </location>
</feature>
<dbReference type="GO" id="GO:0015297">
    <property type="term" value="F:antiporter activity"/>
    <property type="evidence" value="ECO:0007669"/>
    <property type="project" value="InterPro"/>
</dbReference>
<dbReference type="CDD" id="cd13136">
    <property type="entry name" value="MATE_DinF_like"/>
    <property type="match status" value="1"/>
</dbReference>
<keyword evidence="3 6" id="KW-0812">Transmembrane</keyword>
<evidence type="ECO:0000256" key="2">
    <source>
        <dbReference type="ARBA" id="ARBA00010199"/>
    </source>
</evidence>
<dbReference type="OrthoDB" id="9776324at2"/>
<evidence type="ECO:0000256" key="6">
    <source>
        <dbReference type="SAM" id="Phobius"/>
    </source>
</evidence>
<dbReference type="InterPro" id="IPR002528">
    <property type="entry name" value="MATE_fam"/>
</dbReference>
<dbReference type="NCBIfam" id="TIGR00797">
    <property type="entry name" value="matE"/>
    <property type="match status" value="1"/>
</dbReference>
<feature type="transmembrane region" description="Helical" evidence="6">
    <location>
        <begin position="197"/>
        <end position="220"/>
    </location>
</feature>
<dbReference type="GO" id="GO:0005886">
    <property type="term" value="C:plasma membrane"/>
    <property type="evidence" value="ECO:0007669"/>
    <property type="project" value="TreeGrafter"/>
</dbReference>
<feature type="transmembrane region" description="Helical" evidence="6">
    <location>
        <begin position="280"/>
        <end position="303"/>
    </location>
</feature>
<dbReference type="GO" id="GO:0042910">
    <property type="term" value="F:xenobiotic transmembrane transporter activity"/>
    <property type="evidence" value="ECO:0007669"/>
    <property type="project" value="InterPro"/>
</dbReference>
<keyword evidence="8" id="KW-1185">Reference proteome</keyword>
<dbReference type="PANTHER" id="PTHR42893:SF46">
    <property type="entry name" value="PROTEIN DETOXIFICATION 44, CHLOROPLASTIC"/>
    <property type="match status" value="1"/>
</dbReference>
<dbReference type="AlphaFoldDB" id="B0C9Y1"/>
<dbReference type="RefSeq" id="WP_012161031.1">
    <property type="nucleotide sequence ID" value="NC_009925.1"/>
</dbReference>
<feature type="transmembrane region" description="Helical" evidence="6">
    <location>
        <begin position="315"/>
        <end position="338"/>
    </location>
</feature>